<organism evidence="4 5">
    <name type="scientific">Psychrobacter urativorans</name>
    <dbReference type="NCBI Taxonomy" id="45610"/>
    <lineage>
        <taxon>Bacteria</taxon>
        <taxon>Pseudomonadati</taxon>
        <taxon>Pseudomonadota</taxon>
        <taxon>Gammaproteobacteria</taxon>
        <taxon>Moraxellales</taxon>
        <taxon>Moraxellaceae</taxon>
        <taxon>Psychrobacter</taxon>
    </lineage>
</organism>
<dbReference type="CDD" id="cd07176">
    <property type="entry name" value="terB"/>
    <property type="match status" value="1"/>
</dbReference>
<evidence type="ECO:0000259" key="2">
    <source>
        <dbReference type="Pfam" id="PF13208"/>
    </source>
</evidence>
<sequence>MKNFIENVVALFKEKYDTKSNEVRTHLIDLPPNIKPSAGAQVSHNNQNRTNRHHDNGIDKNSFDDNHVDSDDLDNVDSLATFILSSERSKECSTSSNHTKGRWVTKYESITIHNRTIERGFFYFGGQLETLVGYGTEPSLIDERLSVGPPSAIHSTTAIYSDESLGYWPTYGQLSALCRGIYLDWLASDRTNPHTPIGYVFIYFNGLERRVIESISLDNVSDDEFIAIYNEAFRLHNIYGKQSSFHNYSVHFLEFMALVRSPLFEERLQAHQVSPPPASSRNLTFKMQLAKTVTLKLPIPATLAWEWLIFSNEYNFRTPARRCESEFKDLFDILYQEAYPNGFTVSPNKTKLTLNYNAASRSIGYVDLTLDDLQDPSILKAPIKKLITVAEQCNDALDAYSRYLGRDSNDKTDIGAILLLPKVLIQQQAYQEKYPAIQKFKAWAKSVIQNDEGLTTAKELFGYLDEELSHSVPKTFTKKHNEIITSLAELAGFGIVPDQRYHQTSFKPDGYVVLFDSGHGQDFEPSTSFHQISLALRLGAMVATINGYVDKKEVDTLLTIIEQDTQLTTIEKASLKAYLLWRLNSPANMSGLKAKLAVLDDKHIDFISRFIISVALAKGNVEPSQIKQIEKLYQALGLDKNSVVSDIHHLTSAKKITPAFSNEAQLKNSNEQGIGANADISDHNSKTYIFNAELLALYESETGDAKAMLASIFSADDDDMESDSESLPNEQVDNCSETDVINESVVKGLDTIHSQLYQQLISKEIWQREEAEVLCGSLNLMINGAIETINDWAYDNVDAPVLEENDEVIIDFEIVEELKALY</sequence>
<evidence type="ECO:0000313" key="5">
    <source>
        <dbReference type="Proteomes" id="UP000059847"/>
    </source>
</evidence>
<feature type="domain" description="TerB N-terminal" evidence="2">
    <location>
        <begin position="108"/>
        <end position="320"/>
    </location>
</feature>
<dbReference type="OrthoDB" id="227636at2"/>
<accession>A0A0M4T671</accession>
<dbReference type="Pfam" id="PF13208">
    <property type="entry name" value="TerB_N"/>
    <property type="match status" value="1"/>
</dbReference>
<dbReference type="InterPro" id="IPR028932">
    <property type="entry name" value="TerB-C"/>
</dbReference>
<evidence type="ECO:0008006" key="6">
    <source>
        <dbReference type="Google" id="ProtNLM"/>
    </source>
</evidence>
<dbReference type="InterPro" id="IPR029024">
    <property type="entry name" value="TerB-like"/>
</dbReference>
<dbReference type="Pfam" id="PF15615">
    <property type="entry name" value="TerB_C"/>
    <property type="match status" value="1"/>
</dbReference>
<gene>
    <name evidence="4" type="ORF">AOC03_01345</name>
</gene>
<dbReference type="AlphaFoldDB" id="A0A0M4T671"/>
<proteinExistence type="predicted"/>
<evidence type="ECO:0000256" key="1">
    <source>
        <dbReference type="SAM" id="MobiDB-lite"/>
    </source>
</evidence>
<dbReference type="STRING" id="45610.AOC03_01345"/>
<dbReference type="RefSeq" id="WP_062533255.1">
    <property type="nucleotide sequence ID" value="NZ_CP012678.1"/>
</dbReference>
<feature type="compositionally biased region" description="Basic and acidic residues" evidence="1">
    <location>
        <begin position="53"/>
        <end position="66"/>
    </location>
</feature>
<name>A0A0M4T671_9GAMM</name>
<feature type="domain" description="TerB-C" evidence="3">
    <location>
        <begin position="686"/>
        <end position="819"/>
    </location>
</feature>
<evidence type="ECO:0000259" key="3">
    <source>
        <dbReference type="Pfam" id="PF15615"/>
    </source>
</evidence>
<evidence type="ECO:0000313" key="4">
    <source>
        <dbReference type="EMBL" id="ALF58859.1"/>
    </source>
</evidence>
<dbReference type="InterPro" id="IPR025266">
    <property type="entry name" value="TerB_N"/>
</dbReference>
<dbReference type="EMBL" id="CP012678">
    <property type="protein sequence ID" value="ALF58859.1"/>
    <property type="molecule type" value="Genomic_DNA"/>
</dbReference>
<keyword evidence="5" id="KW-1185">Reference proteome</keyword>
<feature type="compositionally biased region" description="Polar residues" evidence="1">
    <location>
        <begin position="40"/>
        <end position="49"/>
    </location>
</feature>
<dbReference type="Gene3D" id="1.10.3680.10">
    <property type="entry name" value="TerB-like"/>
    <property type="match status" value="1"/>
</dbReference>
<dbReference type="KEGG" id="pur:AOC03_01345"/>
<protein>
    <recommendedName>
        <fullName evidence="6">ATPase</fullName>
    </recommendedName>
</protein>
<dbReference type="SUPFAM" id="SSF158682">
    <property type="entry name" value="TerB-like"/>
    <property type="match status" value="1"/>
</dbReference>
<reference evidence="4 5" key="1">
    <citation type="submission" date="2015-09" db="EMBL/GenBank/DDBJ databases">
        <title>Complete genome of Psychrobacter urativorans R10.10B.</title>
        <authorList>
            <person name="See-Too W.S."/>
            <person name="Chan K.G."/>
        </authorList>
    </citation>
    <scope>NUCLEOTIDE SEQUENCE [LARGE SCALE GENOMIC DNA]</scope>
    <source>
        <strain evidence="4 5">R10.10B</strain>
    </source>
</reference>
<feature type="region of interest" description="Disordered" evidence="1">
    <location>
        <begin position="29"/>
        <end position="66"/>
    </location>
</feature>
<dbReference type="Proteomes" id="UP000059847">
    <property type="component" value="Chromosome"/>
</dbReference>